<evidence type="ECO:0000313" key="1">
    <source>
        <dbReference type="EMBL" id="TJY63718.1"/>
    </source>
</evidence>
<dbReference type="EMBL" id="SUKA01000005">
    <property type="protein sequence ID" value="TJY63718.1"/>
    <property type="molecule type" value="Genomic_DNA"/>
</dbReference>
<accession>A0A4U0GXD2</accession>
<sequence>MMKIRQDMTLLVWIQSSKAKVSGLAPISIRGTIDGTSTEFSLGEKIQPGHCISTAYPICMIPLPP</sequence>
<organism evidence="1 2">
    <name type="scientific">Sphingobacterium alkalisoli</name>
    <dbReference type="NCBI Taxonomy" id="1874115"/>
    <lineage>
        <taxon>Bacteria</taxon>
        <taxon>Pseudomonadati</taxon>
        <taxon>Bacteroidota</taxon>
        <taxon>Sphingobacteriia</taxon>
        <taxon>Sphingobacteriales</taxon>
        <taxon>Sphingobacteriaceae</taxon>
        <taxon>Sphingobacterium</taxon>
    </lineage>
</organism>
<proteinExistence type="predicted"/>
<evidence type="ECO:0000313" key="2">
    <source>
        <dbReference type="Proteomes" id="UP000309872"/>
    </source>
</evidence>
<dbReference type="OrthoDB" id="892893at2"/>
<dbReference type="RefSeq" id="WP_136821710.1">
    <property type="nucleotide sequence ID" value="NZ_BMJX01000005.1"/>
</dbReference>
<keyword evidence="2" id="KW-1185">Reference proteome</keyword>
<dbReference type="AlphaFoldDB" id="A0A4U0GXD2"/>
<gene>
    <name evidence="1" type="ORF">FAZ19_15720</name>
</gene>
<dbReference type="Proteomes" id="UP000309872">
    <property type="component" value="Unassembled WGS sequence"/>
</dbReference>
<protein>
    <submittedName>
        <fullName evidence="1">Uncharacterized protein</fullName>
    </submittedName>
</protein>
<comment type="caution">
    <text evidence="1">The sequence shown here is derived from an EMBL/GenBank/DDBJ whole genome shotgun (WGS) entry which is preliminary data.</text>
</comment>
<name>A0A4U0GXD2_9SPHI</name>
<reference evidence="1 2" key="1">
    <citation type="submission" date="2019-04" db="EMBL/GenBank/DDBJ databases">
        <title>Sphingobacterium olei sp. nov., isolated from oil-contaminated soil.</title>
        <authorList>
            <person name="Liu B."/>
        </authorList>
    </citation>
    <scope>NUCLEOTIDE SEQUENCE [LARGE SCALE GENOMIC DNA]</scope>
    <source>
        <strain evidence="1 2">Y3L14</strain>
    </source>
</reference>